<feature type="domain" description="CHK kinase-like" evidence="1">
    <location>
        <begin position="128"/>
        <end position="328"/>
    </location>
</feature>
<evidence type="ECO:0000313" key="2">
    <source>
        <dbReference type="EMBL" id="CAI6343754.1"/>
    </source>
</evidence>
<dbReference type="AlphaFoldDB" id="A0AAV0VHQ8"/>
<protein>
    <recommendedName>
        <fullName evidence="1">CHK kinase-like domain-containing protein</fullName>
    </recommendedName>
</protein>
<name>A0AAV0VHQ8_9HEMI</name>
<dbReference type="EMBL" id="CARXXK010000001">
    <property type="protein sequence ID" value="CAI6343754.1"/>
    <property type="molecule type" value="Genomic_DNA"/>
</dbReference>
<dbReference type="Proteomes" id="UP001160148">
    <property type="component" value="Unassembled WGS sequence"/>
</dbReference>
<reference evidence="2 3" key="1">
    <citation type="submission" date="2023-01" db="EMBL/GenBank/DDBJ databases">
        <authorList>
            <person name="Whitehead M."/>
        </authorList>
    </citation>
    <scope>NUCLEOTIDE SEQUENCE [LARGE SCALE GENOMIC DNA]</scope>
</reference>
<dbReference type="SUPFAM" id="SSF56112">
    <property type="entry name" value="Protein kinase-like (PK-like)"/>
    <property type="match status" value="1"/>
</dbReference>
<dbReference type="InterPro" id="IPR015897">
    <property type="entry name" value="CHK_kinase-like"/>
</dbReference>
<sequence>MESLLQEELPTIVSNGAFGKNLKYVSFELDKDLVGQNQYMSTVLFGTVTTSDESKHRVLIKLKLRDEETRIKFKIDFQFHNEITMYEKIIPFIFECYRSMRGVGDCPTLARCFYGRNKCGEFAERDLIVLENVNPLGFRLSEARPFLDYDHVLIAFRTLAKFHGLSYTAKHKEPGRLQEITMDIRDTQFDANGQWIFNNNALGKFFKRGVDRLIERSGNLYRDNEHLRRIKVLIDDGNNSLRRVLVPQEPFSVVCHGDFNRNNVLFRYDESGLPADVLLFDFGTPRYGSPALDLSFFLYMNTTQNLRKSRLDDLLNAYCLTLAESVPSGVRVPNRAELDSEMSKCAFLGLAHAIFFLPHQLESDNIYREGMDEEETTEWLLQLGGDTATDRVADLVQHIVDMEYTNLLRS</sequence>
<organism evidence="2 3">
    <name type="scientific">Macrosiphum euphorbiae</name>
    <name type="common">potato aphid</name>
    <dbReference type="NCBI Taxonomy" id="13131"/>
    <lineage>
        <taxon>Eukaryota</taxon>
        <taxon>Metazoa</taxon>
        <taxon>Ecdysozoa</taxon>
        <taxon>Arthropoda</taxon>
        <taxon>Hexapoda</taxon>
        <taxon>Insecta</taxon>
        <taxon>Pterygota</taxon>
        <taxon>Neoptera</taxon>
        <taxon>Paraneoptera</taxon>
        <taxon>Hemiptera</taxon>
        <taxon>Sternorrhyncha</taxon>
        <taxon>Aphidomorpha</taxon>
        <taxon>Aphidoidea</taxon>
        <taxon>Aphididae</taxon>
        <taxon>Macrosiphini</taxon>
        <taxon>Macrosiphum</taxon>
    </lineage>
</organism>
<proteinExistence type="predicted"/>
<comment type="caution">
    <text evidence="2">The sequence shown here is derived from an EMBL/GenBank/DDBJ whole genome shotgun (WGS) entry which is preliminary data.</text>
</comment>
<dbReference type="InterPro" id="IPR004119">
    <property type="entry name" value="EcKL"/>
</dbReference>
<dbReference type="InterPro" id="IPR011009">
    <property type="entry name" value="Kinase-like_dom_sf"/>
</dbReference>
<evidence type="ECO:0000259" key="1">
    <source>
        <dbReference type="SMART" id="SM00587"/>
    </source>
</evidence>
<dbReference type="Gene3D" id="3.90.1200.10">
    <property type="match status" value="1"/>
</dbReference>
<gene>
    <name evidence="2" type="ORF">MEUPH1_LOCUS977</name>
</gene>
<keyword evidence="3" id="KW-1185">Reference proteome</keyword>
<dbReference type="SMART" id="SM00587">
    <property type="entry name" value="CHK"/>
    <property type="match status" value="1"/>
</dbReference>
<evidence type="ECO:0000313" key="3">
    <source>
        <dbReference type="Proteomes" id="UP001160148"/>
    </source>
</evidence>
<dbReference type="PANTHER" id="PTHR11012">
    <property type="entry name" value="PROTEIN KINASE-LIKE DOMAIN-CONTAINING"/>
    <property type="match status" value="1"/>
</dbReference>
<dbReference type="PANTHER" id="PTHR11012:SF8">
    <property type="entry name" value="JUVENILE HORMONE-INDUCIBLE PROTEIN 26"/>
    <property type="match status" value="1"/>
</dbReference>
<accession>A0AAV0VHQ8</accession>
<dbReference type="Pfam" id="PF02958">
    <property type="entry name" value="EcKL"/>
    <property type="match status" value="1"/>
</dbReference>